<sequence>MAATFVVIGVFHALIGAGATQVLFDVLIAGALALGAWSVAVKGNPALSRRRDTPPNRRSPLEW</sequence>
<comment type="caution">
    <text evidence="1">The sequence shown here is derived from an EMBL/GenBank/DDBJ whole genome shotgun (WGS) entry which is preliminary data.</text>
</comment>
<reference evidence="1 2" key="1">
    <citation type="submission" date="2018-05" db="EMBL/GenBank/DDBJ databases">
        <title>Genetic diversity of glacier-inhabiting Cryobacterium bacteria in China and description of Cryobacterium mengkeensis sp. nov. and Arthrobacter glacialis sp. nov.</title>
        <authorList>
            <person name="Liu Q."/>
            <person name="Xin Y.-H."/>
        </authorList>
    </citation>
    <scope>NUCLEOTIDE SEQUENCE [LARGE SCALE GENOMIC DNA]</scope>
    <source>
        <strain evidence="1 2">LI2</strain>
    </source>
</reference>
<dbReference type="AlphaFoldDB" id="A0A2V5LQF6"/>
<organism evidence="1 2">
    <name type="scientific">Arthrobacter livingstonensis</name>
    <dbReference type="NCBI Taxonomy" id="670078"/>
    <lineage>
        <taxon>Bacteria</taxon>
        <taxon>Bacillati</taxon>
        <taxon>Actinomycetota</taxon>
        <taxon>Actinomycetes</taxon>
        <taxon>Micrococcales</taxon>
        <taxon>Micrococcaceae</taxon>
        <taxon>Arthrobacter</taxon>
    </lineage>
</organism>
<evidence type="ECO:0000313" key="1">
    <source>
        <dbReference type="EMBL" id="PYI64837.1"/>
    </source>
</evidence>
<dbReference type="Proteomes" id="UP000247832">
    <property type="component" value="Unassembled WGS sequence"/>
</dbReference>
<keyword evidence="2" id="KW-1185">Reference proteome</keyword>
<evidence type="ECO:0000313" key="2">
    <source>
        <dbReference type="Proteomes" id="UP000247832"/>
    </source>
</evidence>
<accession>A0A2V5LQF6</accession>
<name>A0A2V5LQF6_9MICC</name>
<gene>
    <name evidence="1" type="ORF">CVV68_20670</name>
</gene>
<protein>
    <submittedName>
        <fullName evidence="1">Uncharacterized protein</fullName>
    </submittedName>
</protein>
<dbReference type="EMBL" id="QJVD01000037">
    <property type="protein sequence ID" value="PYI64837.1"/>
    <property type="molecule type" value="Genomic_DNA"/>
</dbReference>
<proteinExistence type="predicted"/>